<dbReference type="PANTHER" id="PTHR30250:SF29">
    <property type="entry name" value="POLYSACCHARIDE BIOSYNTHESIS PROTEIN C-TERMINAL DOMAIN-CONTAINING PROTEIN"/>
    <property type="match status" value="1"/>
</dbReference>
<proteinExistence type="predicted"/>
<name>A0ABW4KG84_9BACI</name>
<feature type="transmembrane region" description="Helical" evidence="6">
    <location>
        <begin position="289"/>
        <end position="313"/>
    </location>
</feature>
<feature type="transmembrane region" description="Helical" evidence="6">
    <location>
        <begin position="49"/>
        <end position="67"/>
    </location>
</feature>
<reference evidence="8" key="1">
    <citation type="journal article" date="2019" name="Int. J. Syst. Evol. Microbiol.">
        <title>The Global Catalogue of Microorganisms (GCM) 10K type strain sequencing project: providing services to taxonomists for standard genome sequencing and annotation.</title>
        <authorList>
            <consortium name="The Broad Institute Genomics Platform"/>
            <consortium name="The Broad Institute Genome Sequencing Center for Infectious Disease"/>
            <person name="Wu L."/>
            <person name="Ma J."/>
        </authorList>
    </citation>
    <scope>NUCLEOTIDE SEQUENCE [LARGE SCALE GENOMIC DNA]</scope>
    <source>
        <strain evidence="8">CGMCC 1.12295</strain>
    </source>
</reference>
<evidence type="ECO:0000256" key="2">
    <source>
        <dbReference type="ARBA" id="ARBA00022475"/>
    </source>
</evidence>
<feature type="transmembrane region" description="Helical" evidence="6">
    <location>
        <begin position="360"/>
        <end position="383"/>
    </location>
</feature>
<accession>A0ABW4KG84</accession>
<gene>
    <name evidence="7" type="ORF">ACFSCZ_07090</name>
</gene>
<feature type="transmembrane region" description="Helical" evidence="6">
    <location>
        <begin position="164"/>
        <end position="186"/>
    </location>
</feature>
<evidence type="ECO:0000256" key="3">
    <source>
        <dbReference type="ARBA" id="ARBA00022692"/>
    </source>
</evidence>
<feature type="transmembrane region" description="Helical" evidence="6">
    <location>
        <begin position="451"/>
        <end position="470"/>
    </location>
</feature>
<evidence type="ECO:0000256" key="4">
    <source>
        <dbReference type="ARBA" id="ARBA00022989"/>
    </source>
</evidence>
<evidence type="ECO:0000256" key="1">
    <source>
        <dbReference type="ARBA" id="ARBA00004651"/>
    </source>
</evidence>
<keyword evidence="2" id="KW-1003">Cell membrane</keyword>
<dbReference type="PIRSF" id="PIRSF038958">
    <property type="entry name" value="PG_synth_SpoVB"/>
    <property type="match status" value="1"/>
</dbReference>
<dbReference type="PANTHER" id="PTHR30250">
    <property type="entry name" value="PST FAMILY PREDICTED COLANIC ACID TRANSPORTER"/>
    <property type="match status" value="1"/>
</dbReference>
<protein>
    <submittedName>
        <fullName evidence="7">Oligosaccharide flippase family protein</fullName>
    </submittedName>
</protein>
<comment type="caution">
    <text evidence="7">The sequence shown here is derived from an EMBL/GenBank/DDBJ whole genome shotgun (WGS) entry which is preliminary data.</text>
</comment>
<feature type="transmembrane region" description="Helical" evidence="6">
    <location>
        <begin position="122"/>
        <end position="143"/>
    </location>
</feature>
<feature type="transmembrane region" description="Helical" evidence="6">
    <location>
        <begin position="12"/>
        <end position="29"/>
    </location>
</feature>
<feature type="transmembrane region" description="Helical" evidence="6">
    <location>
        <begin position="237"/>
        <end position="257"/>
    </location>
</feature>
<feature type="transmembrane region" description="Helical" evidence="6">
    <location>
        <begin position="334"/>
        <end position="354"/>
    </location>
</feature>
<feature type="transmembrane region" description="Helical" evidence="6">
    <location>
        <begin position="192"/>
        <end position="211"/>
    </location>
</feature>
<dbReference type="InterPro" id="IPR024923">
    <property type="entry name" value="PG_synth_SpoVB"/>
</dbReference>
<dbReference type="InterPro" id="IPR002797">
    <property type="entry name" value="Polysacc_synth"/>
</dbReference>
<evidence type="ECO:0000256" key="6">
    <source>
        <dbReference type="SAM" id="Phobius"/>
    </source>
</evidence>
<feature type="transmembrane region" description="Helical" evidence="6">
    <location>
        <begin position="395"/>
        <end position="414"/>
    </location>
</feature>
<organism evidence="7 8">
    <name type="scientific">Siminovitchia sediminis</name>
    <dbReference type="NCBI Taxonomy" id="1274353"/>
    <lineage>
        <taxon>Bacteria</taxon>
        <taxon>Bacillati</taxon>
        <taxon>Bacillota</taxon>
        <taxon>Bacilli</taxon>
        <taxon>Bacillales</taxon>
        <taxon>Bacillaceae</taxon>
        <taxon>Siminovitchia</taxon>
    </lineage>
</organism>
<comment type="subcellular location">
    <subcellularLocation>
        <location evidence="1">Cell membrane</location>
        <topology evidence="1">Multi-pass membrane protein</topology>
    </subcellularLocation>
</comment>
<evidence type="ECO:0000313" key="8">
    <source>
        <dbReference type="Proteomes" id="UP001597301"/>
    </source>
</evidence>
<dbReference type="RefSeq" id="WP_380773132.1">
    <property type="nucleotide sequence ID" value="NZ_JBHUEO010000014.1"/>
</dbReference>
<feature type="transmembrane region" description="Helical" evidence="6">
    <location>
        <begin position="420"/>
        <end position="439"/>
    </location>
</feature>
<dbReference type="Proteomes" id="UP001597301">
    <property type="component" value="Unassembled WGS sequence"/>
</dbReference>
<keyword evidence="8" id="KW-1185">Reference proteome</keyword>
<dbReference type="InterPro" id="IPR050833">
    <property type="entry name" value="Poly_Biosynth_Transport"/>
</dbReference>
<evidence type="ECO:0000256" key="5">
    <source>
        <dbReference type="ARBA" id="ARBA00023136"/>
    </source>
</evidence>
<dbReference type="CDD" id="cd13124">
    <property type="entry name" value="MATE_SpoVB_like"/>
    <property type="match status" value="1"/>
</dbReference>
<keyword evidence="4 6" id="KW-1133">Transmembrane helix</keyword>
<feature type="transmembrane region" description="Helical" evidence="6">
    <location>
        <begin position="88"/>
        <end position="110"/>
    </location>
</feature>
<feature type="transmembrane region" description="Helical" evidence="6">
    <location>
        <begin position="482"/>
        <end position="502"/>
    </location>
</feature>
<dbReference type="Pfam" id="PF01943">
    <property type="entry name" value="Polysacc_synt"/>
    <property type="match status" value="1"/>
</dbReference>
<dbReference type="EMBL" id="JBHUEO010000014">
    <property type="protein sequence ID" value="MFD1706518.1"/>
    <property type="molecule type" value="Genomic_DNA"/>
</dbReference>
<evidence type="ECO:0000313" key="7">
    <source>
        <dbReference type="EMBL" id="MFD1706518.1"/>
    </source>
</evidence>
<keyword evidence="5 6" id="KW-0472">Membrane</keyword>
<keyword evidence="3 6" id="KW-0812">Transmembrane</keyword>
<sequence length="532" mass="56516">MPDDSQQWMKGAVILTAAAMMIKVLSAVYRVPFQNIVGDTGFYIYQQVYPIYGIAAVLAASGFPVAISRIVAEKGADPNGGSEHLHKILQTAFFVLCLVGTGLFLLVFLGAGTISRWMGDPLLAPVIQVVAFFFLFLPFLSLWRGISQGVGNMAPTAISQFIEQLIRVAAILIVSYLLVNAGFSLYDTGRGVWAGALAGGLAGMAVLGIFIKKSKKRLLVSLPLLSIQELASTGKTLLTHGVAICFSGLLLILFQLVDSLNLYSLLVQSGFGSEDAKSLKGVFDRGQPLIQLGTVAAASLSLALVPAVTAAWIQDNQEILQKKVSTSLKISMTVGLGAAAGLINIIRPANIMLFQTGDGSAVLAVLAVSIFFASIIMTVSGILQGVGEVMSPAKYIMVGVLGKYIGNLLLVPVYGTMGAALSTVMGLFVACLLMLWKLNTAFSILSELRHSFIPLAASAVAMTAVLRVWLFIFDLFGTDGRLFQTAASLTGVVVGGSVYLMVLMRTRLFTDEEIGHIPYGSKLAVFGRRKTG</sequence>